<organism evidence="1 2">
    <name type="scientific">Brucella pseudintermedia</name>
    <dbReference type="NCBI Taxonomy" id="370111"/>
    <lineage>
        <taxon>Bacteria</taxon>
        <taxon>Pseudomonadati</taxon>
        <taxon>Pseudomonadota</taxon>
        <taxon>Alphaproteobacteria</taxon>
        <taxon>Hyphomicrobiales</taxon>
        <taxon>Brucellaceae</taxon>
        <taxon>Brucella/Ochrobactrum group</taxon>
        <taxon>Brucella</taxon>
    </lineage>
</organism>
<dbReference type="PANTHER" id="PTHR43179:SF10">
    <property type="entry name" value="GLYCOSYL TRANSFERASE"/>
    <property type="match status" value="1"/>
</dbReference>
<gene>
    <name evidence="1" type="ORF">NIK97_00210</name>
</gene>
<name>A0ABY5UBI1_9HYPH</name>
<dbReference type="Gene3D" id="3.90.550.10">
    <property type="entry name" value="Spore Coat Polysaccharide Biosynthesis Protein SpsA, Chain A"/>
    <property type="match status" value="1"/>
</dbReference>
<evidence type="ECO:0000313" key="2">
    <source>
        <dbReference type="Proteomes" id="UP001058739"/>
    </source>
</evidence>
<dbReference type="SUPFAM" id="SSF53448">
    <property type="entry name" value="Nucleotide-diphospho-sugar transferases"/>
    <property type="match status" value="1"/>
</dbReference>
<evidence type="ECO:0000313" key="1">
    <source>
        <dbReference type="EMBL" id="UWL60241.1"/>
    </source>
</evidence>
<proteinExistence type="predicted"/>
<dbReference type="RefSeq" id="WP_259697907.1">
    <property type="nucleotide sequence ID" value="NZ_CP099967.1"/>
</dbReference>
<dbReference type="Proteomes" id="UP001058739">
    <property type="component" value="Chromosome 01"/>
</dbReference>
<reference evidence="1" key="1">
    <citation type="submission" date="2022-06" db="EMBL/GenBank/DDBJ databases">
        <title>Complete Genome Sequence of Deoxynivalenol-bioadsorption Ochrobactrum pseudintermedium ASAG-D25.</title>
        <authorList>
            <person name="Wang N."/>
        </authorList>
    </citation>
    <scope>NUCLEOTIDE SEQUENCE</scope>
    <source>
        <strain evidence="1">ASAG-D25</strain>
    </source>
</reference>
<dbReference type="EMBL" id="CP099967">
    <property type="protein sequence ID" value="UWL60241.1"/>
    <property type="molecule type" value="Genomic_DNA"/>
</dbReference>
<accession>A0ABY5UBI1</accession>
<dbReference type="PANTHER" id="PTHR43179">
    <property type="entry name" value="RHAMNOSYLTRANSFERASE WBBL"/>
    <property type="match status" value="1"/>
</dbReference>
<dbReference type="InterPro" id="IPR029044">
    <property type="entry name" value="Nucleotide-diphossugar_trans"/>
</dbReference>
<protein>
    <submittedName>
        <fullName evidence="1">Glycosyltransferase family 2 protein</fullName>
    </submittedName>
</protein>
<sequence length="288" mass="33139">MALSIEWAESNNSMETIPNPTSATEPILTISIVTYNPDLDEFSKTLSALDEALSHLDTSSIVITIIDNSNDDLISSTIDEQLPSWKTKLINGQRNIGFGRGHNLVLGQIGKFHLILNPDTQLDCRALSRAISFMEKNPNCGLISPYAIWPDGQRQYLCKQYPAVFDLLMRGFAPRYFKELFHKRLSRYEMRAETQDDIYWNPPIISGCFMMFRGKIFEMIKGFDPNYFLYFEDFDLSIRTNQITTTAYVPEVKIVHMGGHAGKKGLWHLWQFAKSAFKFYRKHGIRLM</sequence>
<keyword evidence="2" id="KW-1185">Reference proteome</keyword>